<comment type="similarity">
    <text evidence="8">Belongs to the PPP phosphatase family.</text>
</comment>
<evidence type="ECO:0000256" key="9">
    <source>
        <dbReference type="SAM" id="MobiDB-lite"/>
    </source>
</evidence>
<dbReference type="GO" id="GO:0005634">
    <property type="term" value="C:nucleus"/>
    <property type="evidence" value="ECO:0007669"/>
    <property type="project" value="TreeGrafter"/>
</dbReference>
<dbReference type="EC" id="3.1.3.16" evidence="8"/>
<proteinExistence type="inferred from homology"/>
<protein>
    <recommendedName>
        <fullName evidence="8">Serine/threonine-protein phosphatase</fullName>
        <ecNumber evidence="8">3.1.3.16</ecNumber>
    </recommendedName>
</protein>
<dbReference type="SMART" id="SM00156">
    <property type="entry name" value="PP2Ac"/>
    <property type="match status" value="1"/>
</dbReference>
<accession>A0AAD4NBE9</accession>
<evidence type="ECO:0000313" key="12">
    <source>
        <dbReference type="Proteomes" id="UP001201812"/>
    </source>
</evidence>
<dbReference type="GO" id="GO:0005737">
    <property type="term" value="C:cytoplasm"/>
    <property type="evidence" value="ECO:0007669"/>
    <property type="project" value="TreeGrafter"/>
</dbReference>
<evidence type="ECO:0000256" key="2">
    <source>
        <dbReference type="ARBA" id="ARBA00022723"/>
    </source>
</evidence>
<keyword evidence="4" id="KW-0904">Protein phosphatase</keyword>
<evidence type="ECO:0000256" key="8">
    <source>
        <dbReference type="RuleBase" id="RU004273"/>
    </source>
</evidence>
<evidence type="ECO:0000256" key="3">
    <source>
        <dbReference type="ARBA" id="ARBA00022801"/>
    </source>
</evidence>
<dbReference type="AlphaFoldDB" id="A0AAD4NBE9"/>
<evidence type="ECO:0000313" key="11">
    <source>
        <dbReference type="EMBL" id="KAI1720455.1"/>
    </source>
</evidence>
<keyword evidence="2" id="KW-0479">Metal-binding</keyword>
<dbReference type="PRINTS" id="PR00114">
    <property type="entry name" value="STPHPHTASE"/>
</dbReference>
<evidence type="ECO:0000256" key="1">
    <source>
        <dbReference type="ARBA" id="ARBA00001936"/>
    </source>
</evidence>
<keyword evidence="3 8" id="KW-0378">Hydrolase</keyword>
<evidence type="ECO:0000259" key="10">
    <source>
        <dbReference type="PROSITE" id="PS00125"/>
    </source>
</evidence>
<comment type="catalytic activity">
    <reaction evidence="6">
        <text>O-phospho-L-seryl-[protein] + H2O = L-seryl-[protein] + phosphate</text>
        <dbReference type="Rhea" id="RHEA:20629"/>
        <dbReference type="Rhea" id="RHEA-COMP:9863"/>
        <dbReference type="Rhea" id="RHEA-COMP:11604"/>
        <dbReference type="ChEBI" id="CHEBI:15377"/>
        <dbReference type="ChEBI" id="CHEBI:29999"/>
        <dbReference type="ChEBI" id="CHEBI:43474"/>
        <dbReference type="ChEBI" id="CHEBI:83421"/>
        <dbReference type="EC" id="3.1.3.16"/>
    </reaction>
</comment>
<dbReference type="Proteomes" id="UP001201812">
    <property type="component" value="Unassembled WGS sequence"/>
</dbReference>
<reference evidence="11" key="1">
    <citation type="submission" date="2022-01" db="EMBL/GenBank/DDBJ databases">
        <title>Genome Sequence Resource for Two Populations of Ditylenchus destructor, the Migratory Endoparasitic Phytonematode.</title>
        <authorList>
            <person name="Zhang H."/>
            <person name="Lin R."/>
            <person name="Xie B."/>
        </authorList>
    </citation>
    <scope>NUCLEOTIDE SEQUENCE</scope>
    <source>
        <strain evidence="11">BazhouSP</strain>
    </source>
</reference>
<dbReference type="PANTHER" id="PTHR11668">
    <property type="entry name" value="SERINE/THREONINE PROTEIN PHOSPHATASE"/>
    <property type="match status" value="1"/>
</dbReference>
<dbReference type="EMBL" id="JAKKPZ010000005">
    <property type="protein sequence ID" value="KAI1720455.1"/>
    <property type="molecule type" value="Genomic_DNA"/>
</dbReference>
<feature type="region of interest" description="Disordered" evidence="9">
    <location>
        <begin position="1"/>
        <end position="26"/>
    </location>
</feature>
<dbReference type="PROSITE" id="PS00125">
    <property type="entry name" value="SER_THR_PHOSPHATASE"/>
    <property type="match status" value="1"/>
</dbReference>
<organism evidence="11 12">
    <name type="scientific">Ditylenchus destructor</name>
    <dbReference type="NCBI Taxonomy" id="166010"/>
    <lineage>
        <taxon>Eukaryota</taxon>
        <taxon>Metazoa</taxon>
        <taxon>Ecdysozoa</taxon>
        <taxon>Nematoda</taxon>
        <taxon>Chromadorea</taxon>
        <taxon>Rhabditida</taxon>
        <taxon>Tylenchina</taxon>
        <taxon>Tylenchomorpha</taxon>
        <taxon>Sphaerularioidea</taxon>
        <taxon>Anguinidae</taxon>
        <taxon>Anguininae</taxon>
        <taxon>Ditylenchus</taxon>
    </lineage>
</organism>
<evidence type="ECO:0000256" key="7">
    <source>
        <dbReference type="ARBA" id="ARBA00048336"/>
    </source>
</evidence>
<gene>
    <name evidence="11" type="ORF">DdX_04685</name>
</gene>
<dbReference type="InterPro" id="IPR004843">
    <property type="entry name" value="Calcineurin-like_PHP"/>
</dbReference>
<dbReference type="InterPro" id="IPR006186">
    <property type="entry name" value="Ser/Thr-sp_prot-phosphatase"/>
</dbReference>
<dbReference type="Pfam" id="PF00149">
    <property type="entry name" value="Metallophos"/>
    <property type="match status" value="1"/>
</dbReference>
<dbReference type="GO" id="GO:0004722">
    <property type="term" value="F:protein serine/threonine phosphatase activity"/>
    <property type="evidence" value="ECO:0007669"/>
    <property type="project" value="UniProtKB-EC"/>
</dbReference>
<keyword evidence="12" id="KW-1185">Reference proteome</keyword>
<evidence type="ECO:0000256" key="4">
    <source>
        <dbReference type="ARBA" id="ARBA00022912"/>
    </source>
</evidence>
<feature type="domain" description="Serine/threonine specific protein phosphatases" evidence="10">
    <location>
        <begin position="171"/>
        <end position="176"/>
    </location>
</feature>
<dbReference type="PANTHER" id="PTHR11668:SF300">
    <property type="entry name" value="SERINE_THREONINE-PROTEIN PHOSPHATASE"/>
    <property type="match status" value="1"/>
</dbReference>
<dbReference type="SUPFAM" id="SSF56300">
    <property type="entry name" value="Metallo-dependent phosphatases"/>
    <property type="match status" value="1"/>
</dbReference>
<evidence type="ECO:0000256" key="5">
    <source>
        <dbReference type="ARBA" id="ARBA00023211"/>
    </source>
</evidence>
<name>A0AAD4NBE9_9BILA</name>
<comment type="catalytic activity">
    <reaction evidence="7 8">
        <text>O-phospho-L-threonyl-[protein] + H2O = L-threonyl-[protein] + phosphate</text>
        <dbReference type="Rhea" id="RHEA:47004"/>
        <dbReference type="Rhea" id="RHEA-COMP:11060"/>
        <dbReference type="Rhea" id="RHEA-COMP:11605"/>
        <dbReference type="ChEBI" id="CHEBI:15377"/>
        <dbReference type="ChEBI" id="CHEBI:30013"/>
        <dbReference type="ChEBI" id="CHEBI:43474"/>
        <dbReference type="ChEBI" id="CHEBI:61977"/>
        <dbReference type="EC" id="3.1.3.16"/>
    </reaction>
</comment>
<sequence length="353" mass="40113">MMPNFPRSKMSRELAEPTQVPTQAATNIPAQTAVIPNKAGGLKNDRKKQIECVNAELDLFISRLMNATAGANGSINALQNSEKELRSLCLRARERFNKEEALLRIQPNILILGDLHGQFRDLQNFFTIMGLPPKKRFLFLGDYVDRGPNSLETISLLLALKLRFPRRLYLLRGNHEARATNILYGFMEECKARYGKEEGQKIWTEFQHVFNVMPIAAVVGERIYCAHGGISQDLFSWKQFNRIVRPCDVPDISIITDVLWSDPCITIPYFTDSPRNVSQVFGEKAVEEFCERMGIDIIVRGHQVNDKGYEIFFNGKVVTIFSAPNYTGMKNMGSVFYVPMSLQCRIYTFGPAK</sequence>
<evidence type="ECO:0000256" key="6">
    <source>
        <dbReference type="ARBA" id="ARBA00047761"/>
    </source>
</evidence>
<comment type="cofactor">
    <cofactor evidence="1">
        <name>Mn(2+)</name>
        <dbReference type="ChEBI" id="CHEBI:29035"/>
    </cofactor>
</comment>
<dbReference type="Gene3D" id="3.60.21.10">
    <property type="match status" value="1"/>
</dbReference>
<dbReference type="InterPro" id="IPR029052">
    <property type="entry name" value="Metallo-depent_PP-like"/>
</dbReference>
<keyword evidence="5" id="KW-0464">Manganese</keyword>
<comment type="caution">
    <text evidence="11">The sequence shown here is derived from an EMBL/GenBank/DDBJ whole genome shotgun (WGS) entry which is preliminary data.</text>
</comment>
<dbReference type="InterPro" id="IPR050341">
    <property type="entry name" value="PP1_catalytic_subunit"/>
</dbReference>
<dbReference type="GO" id="GO:0046872">
    <property type="term" value="F:metal ion binding"/>
    <property type="evidence" value="ECO:0007669"/>
    <property type="project" value="UniProtKB-KW"/>
</dbReference>